<evidence type="ECO:0000313" key="2">
    <source>
        <dbReference type="EMBL" id="ADV45894.1"/>
    </source>
</evidence>
<dbReference type="SUPFAM" id="SSF142433">
    <property type="entry name" value="CinA-like"/>
    <property type="match status" value="1"/>
</dbReference>
<proteinExistence type="predicted"/>
<dbReference type="Gene3D" id="3.90.950.20">
    <property type="entry name" value="CinA-like"/>
    <property type="match status" value="1"/>
</dbReference>
<dbReference type="KEGG" id="nsa:Nitsa_0626"/>
<sequence>MPRGLTLLYLGESLSAHPTLPAYLHRALAQKGLKPVRELRIKPLDPDLPLLLQKILEEPRGDLLIAATEESFALAGRILCTLGNEALETREGMLLPASAEAVEPDSYRYRLQGRAVNVLRLLPWQTLPPILLEPVAHRIYHFFTETDPLPEDLGIVDPLRESERLPQALRELALREVENLGIVPILPGWYRLELRGEESLDDLEASLAPWQEQMIPGPSLVESLIQYFSATGRKITFAESCTGGRLAATFTSEPGASDILEGSYVTYANRIKSGWLGVREETLRDYGAVSRECVLEMAAGARERVPADLAVAISGIAGPTGAVPGKPVGTVYLCLRDARGPHTARLQLHGDRNAIQDQSVLYALSFIVRNEKEKIFKFFSENS</sequence>
<dbReference type="eggNOG" id="COG1546">
    <property type="taxonomic scope" value="Bacteria"/>
</dbReference>
<gene>
    <name evidence="2" type="ordered locus">Nitsa_0626</name>
</gene>
<accession>E6X1G1</accession>
<reference evidence="3" key="2">
    <citation type="submission" date="2011-01" db="EMBL/GenBank/DDBJ databases">
        <title>The complete genome of Nitratifractor salsuginis DSM 16511.</title>
        <authorList>
            <consortium name="US DOE Joint Genome Institute (JGI-PGF)"/>
            <person name="Lucas S."/>
            <person name="Copeland A."/>
            <person name="Lapidus A."/>
            <person name="Bruce D."/>
            <person name="Goodwin L."/>
            <person name="Pitluck S."/>
            <person name="Kyrpides N."/>
            <person name="Mavromatis K."/>
            <person name="Ivanova N."/>
            <person name="Mikhailova N."/>
            <person name="Zeytun A."/>
            <person name="Detter J.C."/>
            <person name="Tapia R."/>
            <person name="Han C."/>
            <person name="Land M."/>
            <person name="Hauser L."/>
            <person name="Markowitz V."/>
            <person name="Cheng J.-F."/>
            <person name="Hugenholtz P."/>
            <person name="Woyke T."/>
            <person name="Wu D."/>
            <person name="Tindall B."/>
            <person name="Schuetze A."/>
            <person name="Brambilla E."/>
            <person name="Klenk H.-P."/>
            <person name="Eisen J.A."/>
        </authorList>
    </citation>
    <scope>NUCLEOTIDE SEQUENCE [LARGE SCALE GENOMIC DNA]</scope>
    <source>
        <strain evidence="3">DSM 16511 / JCM 12458 / E9I37-1</strain>
    </source>
</reference>
<evidence type="ECO:0000313" key="3">
    <source>
        <dbReference type="Proteomes" id="UP000008633"/>
    </source>
</evidence>
<dbReference type="InterPro" id="IPR008136">
    <property type="entry name" value="CinA_C"/>
</dbReference>
<dbReference type="EMBL" id="CP002452">
    <property type="protein sequence ID" value="ADV45894.1"/>
    <property type="molecule type" value="Genomic_DNA"/>
</dbReference>
<dbReference type="Pfam" id="PF02464">
    <property type="entry name" value="CinA"/>
    <property type="match status" value="1"/>
</dbReference>
<dbReference type="AlphaFoldDB" id="E6X1G1"/>
<keyword evidence="3" id="KW-1185">Reference proteome</keyword>
<protein>
    <submittedName>
        <fullName evidence="2">CinA domain protein</fullName>
    </submittedName>
</protein>
<evidence type="ECO:0000259" key="1">
    <source>
        <dbReference type="Pfam" id="PF02464"/>
    </source>
</evidence>
<feature type="domain" description="CinA C-terminal" evidence="1">
    <location>
        <begin position="220"/>
        <end position="368"/>
    </location>
</feature>
<dbReference type="InterPro" id="IPR036653">
    <property type="entry name" value="CinA-like_C"/>
</dbReference>
<organism evidence="2 3">
    <name type="scientific">Nitratifractor salsuginis (strain DSM 16511 / JCM 12458 / E9I37-1)</name>
    <dbReference type="NCBI Taxonomy" id="749222"/>
    <lineage>
        <taxon>Bacteria</taxon>
        <taxon>Pseudomonadati</taxon>
        <taxon>Campylobacterota</taxon>
        <taxon>Epsilonproteobacteria</taxon>
        <taxon>Campylobacterales</taxon>
        <taxon>Sulfurovaceae</taxon>
        <taxon>Nitratifractor</taxon>
    </lineage>
</organism>
<name>E6X1G1_NITSE</name>
<dbReference type="NCBIfam" id="TIGR00199">
    <property type="entry name" value="PncC_domain"/>
    <property type="match status" value="1"/>
</dbReference>
<dbReference type="HOGENOM" id="CLU_764884_0_0_7"/>
<dbReference type="STRING" id="749222.Nitsa_0626"/>
<dbReference type="RefSeq" id="WP_013553589.1">
    <property type="nucleotide sequence ID" value="NC_014935.1"/>
</dbReference>
<reference evidence="2 3" key="1">
    <citation type="journal article" date="2011" name="Stand. Genomic Sci.">
        <title>Complete genome sequence of Nitratifractor salsuginis type strain (E9I37-1).</title>
        <authorList>
            <person name="Anderson I."/>
            <person name="Sikorski J."/>
            <person name="Zeytun A."/>
            <person name="Nolan M."/>
            <person name="Lapidus A."/>
            <person name="Lucas S."/>
            <person name="Hammon N."/>
            <person name="Deshpande S."/>
            <person name="Cheng J.F."/>
            <person name="Tapia R."/>
            <person name="Han C."/>
            <person name="Goodwin L."/>
            <person name="Pitluck S."/>
            <person name="Liolios K."/>
            <person name="Pagani I."/>
            <person name="Ivanova N."/>
            <person name="Huntemann M."/>
            <person name="Mavromatis K."/>
            <person name="Ovchinikova G."/>
            <person name="Pati A."/>
            <person name="Chen A."/>
            <person name="Palaniappan K."/>
            <person name="Land M."/>
            <person name="Hauser L."/>
            <person name="Brambilla E.M."/>
            <person name="Ngatchou-Djao O.D."/>
            <person name="Rohde M."/>
            <person name="Tindall B.J."/>
            <person name="Goker M."/>
            <person name="Detter J.C."/>
            <person name="Woyke T."/>
            <person name="Bristow J."/>
            <person name="Eisen J.A."/>
            <person name="Markowitz V."/>
            <person name="Hugenholtz P."/>
            <person name="Klenk H.P."/>
            <person name="Kyrpides N.C."/>
        </authorList>
    </citation>
    <scope>NUCLEOTIDE SEQUENCE [LARGE SCALE GENOMIC DNA]</scope>
    <source>
        <strain evidence="3">DSM 16511 / JCM 12458 / E9I37-1</strain>
    </source>
</reference>
<dbReference type="Proteomes" id="UP000008633">
    <property type="component" value="Chromosome"/>
</dbReference>